<dbReference type="AlphaFoldDB" id="A0A1V2GGV3"/>
<sequence>MKKIIIFVLTVSLVSILLYQPVPVVRFYNNTEEDVHLFYGESKCTDEPDEEEVAKLMKPELILSKETLTFSPSIINIFRSDRCMYTGWRMGSHAHPLRKGSRAFMIKSDSDACAISIIFNKKEDVIKKKASFFCYKKLTPFDAFENQNNKIN</sequence>
<proteinExistence type="predicted"/>
<protein>
    <submittedName>
        <fullName evidence="1">Uncharacterized protein</fullName>
    </submittedName>
</protein>
<name>A0A1V2GGV3_ECOLX</name>
<dbReference type="EMBL" id="MTPS01000158">
    <property type="protein sequence ID" value="ONG34948.1"/>
    <property type="molecule type" value="Genomic_DNA"/>
</dbReference>
<evidence type="ECO:0000313" key="1">
    <source>
        <dbReference type="EMBL" id="ONG34948.1"/>
    </source>
</evidence>
<accession>A0A1V2GGV3</accession>
<comment type="caution">
    <text evidence="1">The sequence shown here is derived from an EMBL/GenBank/DDBJ whole genome shotgun (WGS) entry which is preliminary data.</text>
</comment>
<dbReference type="Proteomes" id="UP000188967">
    <property type="component" value="Unassembled WGS sequence"/>
</dbReference>
<evidence type="ECO:0000313" key="2">
    <source>
        <dbReference type="Proteomes" id="UP000188967"/>
    </source>
</evidence>
<organism evidence="1 2">
    <name type="scientific">Escherichia coli</name>
    <dbReference type="NCBI Taxonomy" id="562"/>
    <lineage>
        <taxon>Bacteria</taxon>
        <taxon>Pseudomonadati</taxon>
        <taxon>Pseudomonadota</taxon>
        <taxon>Gammaproteobacteria</taxon>
        <taxon>Enterobacterales</taxon>
        <taxon>Enterobacteriaceae</taxon>
        <taxon>Escherichia</taxon>
    </lineage>
</organism>
<gene>
    <name evidence="1" type="ORF">BXT93_10755</name>
</gene>
<dbReference type="RefSeq" id="WP_076795315.1">
    <property type="nucleotide sequence ID" value="NZ_JAANZZ010000041.1"/>
</dbReference>
<reference evidence="1 2" key="1">
    <citation type="submission" date="2017-01" db="EMBL/GenBank/DDBJ databases">
        <title>Draft genome sequence of an E. coli strain isolated from human, in Amazon, Brazil.</title>
        <authorList>
            <person name="Moura Q."/>
            <person name="Fernandes M.R."/>
            <person name="Cerdeira L."/>
            <person name="Vianello M."/>
            <person name="Souza T.A."/>
            <person name="Ienne S."/>
            <person name="Lincopan N."/>
        </authorList>
    </citation>
    <scope>NUCLEOTIDE SEQUENCE [LARGE SCALE GENOMIC DNA]</scope>
    <source>
        <strain evidence="1 2">ICBEcBL-II-13</strain>
    </source>
</reference>